<dbReference type="KEGG" id="yrh:AABB31_09095"/>
<dbReference type="Pfam" id="PF01841">
    <property type="entry name" value="Transglut_core"/>
    <property type="match status" value="1"/>
</dbReference>
<dbReference type="SUPFAM" id="SSF54001">
    <property type="entry name" value="Cysteine proteinases"/>
    <property type="match status" value="1"/>
</dbReference>
<evidence type="ECO:0000259" key="1">
    <source>
        <dbReference type="SMART" id="SM00460"/>
    </source>
</evidence>
<dbReference type="SMART" id="SM00460">
    <property type="entry name" value="TGc"/>
    <property type="match status" value="1"/>
</dbReference>
<keyword evidence="3" id="KW-1185">Reference proteome</keyword>
<dbReference type="InterPro" id="IPR013589">
    <property type="entry name" value="Bac_transglu_N"/>
</dbReference>
<organism evidence="2 3">
    <name type="scientific">Yoonia rhodophyticola</name>
    <dbReference type="NCBI Taxonomy" id="3137370"/>
    <lineage>
        <taxon>Bacteria</taxon>
        <taxon>Pseudomonadati</taxon>
        <taxon>Pseudomonadota</taxon>
        <taxon>Alphaproteobacteria</taxon>
        <taxon>Rhodobacterales</taxon>
        <taxon>Paracoccaceae</taxon>
        <taxon>Yoonia</taxon>
    </lineage>
</organism>
<dbReference type="RefSeq" id="WP_342078290.1">
    <property type="nucleotide sequence ID" value="NZ_CP151767.2"/>
</dbReference>
<proteinExistence type="predicted"/>
<dbReference type="PANTHER" id="PTHR33490">
    <property type="entry name" value="BLR5614 PROTEIN-RELATED"/>
    <property type="match status" value="1"/>
</dbReference>
<name>A0AAN0NLH3_9RHOB</name>
<evidence type="ECO:0000313" key="3">
    <source>
        <dbReference type="Proteomes" id="UP001470809"/>
    </source>
</evidence>
<protein>
    <submittedName>
        <fullName evidence="2">Transglutaminase family protein</fullName>
    </submittedName>
</protein>
<dbReference type="Proteomes" id="UP001470809">
    <property type="component" value="Chromosome"/>
</dbReference>
<dbReference type="Gene3D" id="3.10.620.30">
    <property type="match status" value="1"/>
</dbReference>
<gene>
    <name evidence="2" type="ORF">AABB31_09095</name>
</gene>
<dbReference type="Pfam" id="PF08379">
    <property type="entry name" value="Bact_transglu_N"/>
    <property type="match status" value="1"/>
</dbReference>
<dbReference type="InterPro" id="IPR038765">
    <property type="entry name" value="Papain-like_cys_pep_sf"/>
</dbReference>
<accession>A0AAN0NLH3</accession>
<reference evidence="2" key="1">
    <citation type="submission" date="2024-08" db="EMBL/GenBank/DDBJ databases">
        <title>Phylogenomic analyses of a clade within the roseobacter group suggest taxonomic reassignments of species of the genera Aestuariivita, Citreicella, Loktanella, Nautella, Pelagibaca, Ruegeria, Thalassobius, Thiobacimonas and Tropicibacter, and the proposal o.</title>
        <authorList>
            <person name="Jeon C.O."/>
        </authorList>
    </citation>
    <scope>NUCLEOTIDE SEQUENCE</scope>
    <source>
        <strain evidence="2">SS1-5</strain>
    </source>
</reference>
<feature type="domain" description="Transglutaminase-like" evidence="1">
    <location>
        <begin position="158"/>
        <end position="222"/>
    </location>
</feature>
<dbReference type="EMBL" id="CP151767">
    <property type="protein sequence ID" value="WZU68997.1"/>
    <property type="molecule type" value="Genomic_DNA"/>
</dbReference>
<sequence>MQLSIRHTTQYAYDQPVTYTLQKVRLRPLTSDVQTVQDWSLQIDGGKVEASYTDHYGNHVDLVSADPGTGGLTLTASGTIDTKDAAGIFGKRYGRAPLWHFRQQTLLTKPGTGIRALSKALNGTDDMLGSLHEISAAILEAAPYRTGETQAETTGEEALKHGFGVCQDHSHIMIGAARQAGLPARYVSGYLMLDGQIDQDASHAWAEVHLDDLGWVGFDVSNGISPDERYVRIAIGRDAQDAAPISGLRMGPGSESLIVSLQVQQ</sequence>
<dbReference type="InterPro" id="IPR002931">
    <property type="entry name" value="Transglutaminase-like"/>
</dbReference>
<evidence type="ECO:0000313" key="2">
    <source>
        <dbReference type="EMBL" id="WZU68997.1"/>
    </source>
</evidence>
<dbReference type="PANTHER" id="PTHR33490:SF6">
    <property type="entry name" value="SLL1049 PROTEIN"/>
    <property type="match status" value="1"/>
</dbReference>
<dbReference type="AlphaFoldDB" id="A0AAN0NLH3"/>